<evidence type="ECO:0000313" key="4">
    <source>
        <dbReference type="EMBL" id="AWK74041.1"/>
    </source>
</evidence>
<reference evidence="4 5" key="1">
    <citation type="submission" date="2017-05" db="EMBL/GenBank/DDBJ databases">
        <title>Isolation of Rhodococcus sp. S2-17 biodegrading of BP-3.</title>
        <authorList>
            <person name="Lee Y."/>
            <person name="Kim K.H."/>
            <person name="Chun B.H."/>
            <person name="Jung H.S."/>
            <person name="Jeon C.O."/>
        </authorList>
    </citation>
    <scope>NUCLEOTIDE SEQUENCE [LARGE SCALE GENOMIC DNA]</scope>
    <source>
        <strain evidence="4 5">S2-17</strain>
    </source>
</reference>
<dbReference type="SUPFAM" id="SSF53223">
    <property type="entry name" value="Aminoacid dehydrogenase-like, N-terminal domain"/>
    <property type="match status" value="1"/>
</dbReference>
<gene>
    <name evidence="4" type="ORF">CBI38_23275</name>
</gene>
<feature type="region of interest" description="Disordered" evidence="1">
    <location>
        <begin position="1"/>
        <end position="29"/>
    </location>
</feature>
<feature type="domain" description="NAD-glutamate dehydrogenase catalytic" evidence="2">
    <location>
        <begin position="206"/>
        <end position="691"/>
    </location>
</feature>
<evidence type="ECO:0000256" key="1">
    <source>
        <dbReference type="SAM" id="MobiDB-lite"/>
    </source>
</evidence>
<dbReference type="PANTHER" id="PTHR43403">
    <property type="entry name" value="NAD-SPECIFIC GLUTAMATE DEHYDROGENASE"/>
    <property type="match status" value="1"/>
</dbReference>
<sequence length="1059" mass="114438">MSFTGVIPSTTDTPRPHQDERAESSAVQASGDITPQLRFLDPADTGSGRAAVMVWPQAPLLAELVALFADLGLRVASHEQLPAAESSETVVHRFDFSTDGSTWDSTTPGLVSAAFGAAAAGHLEVDGFTRLIPAANVSWSDAVLIRAACRYLRQVGLGLSEPNIVAILLHNSSFVRGFGALFAARFDPARTDRGTAVADAEKILLTAIEKTTTLDEDRLLRGMLSFISAVLRTNWFQHDRTAGAGTAAAFKIDPALLSLSAPVTPYREIFVHSRIVEGSHVRSGTVSRGGLRWSDRKDDFRTEVLGLMKTQHVKNSPIVPMGAKGAFVVRTDPAPDAVRQAYTTFIEGLLDVTDNIVDGEVVHPRDTVIYDGDDPYLVVAADKGTARFSDLANSIAVRRGFWLGDAFASGGSAGYDHKAMGITARGGWVSVRRHFAEMGKNVDTDAFTVVGIGDMSGDVFGNGMLLSRAIRLVGAFDHRHIFLDPDPDSEASYRERERLAALPGSSWDDYDRDVVSAGGGVWPRTTKTIPLSPRVRERLGVEEAELPPHEVVKALLTAEVDLLWNGGIGTYVKASAESHADAADPANDSVRVDADMLRAAVVGEGGNLGFTQRARIEYALRGGRINADFIDNATGVATSDREVNLKIAVDAAVAAGELPAAERNSLLARVQDEIAESVLADASAQTLAISLAEVHAPFLLGRHERLIENLERDAGLSRSAEVLPTATELTARHRAGQGLVRPEIAVLLAQSKNLVVTELLASPVLDDAVFDGVLADYFPAPIRERVPQQISGHRLAREIVAVLVAGDMIDRVGPGLIHRLEERLGVGTPDITSAYAVVRQVFDIDRLWDQVLALPGASHRTRLNLHFGIQDLIERTTSWLLRHRTADTDARASIERFTDPVRELATALPRLTGSLAQDLSTLRILAQAFALEDTARTLGLPITQVAETYREFGRVIGLDWLSERFSVGETGTAYWETMAAAVLVDNLQEHWHALIGSVLRDASPDTSAAVAVAAWLDRHPTAAERLSHMLGELRSRDRVDNSNICVIDAELTLALTRCR</sequence>
<dbReference type="InterPro" id="IPR049056">
    <property type="entry name" value="NAD_Glu_DH_HM3"/>
</dbReference>
<feature type="domain" description="NAD-specific glutamate dehydrogenase C-terminal" evidence="3">
    <location>
        <begin position="736"/>
        <end position="911"/>
    </location>
</feature>
<feature type="compositionally biased region" description="Basic and acidic residues" evidence="1">
    <location>
        <begin position="14"/>
        <end position="23"/>
    </location>
</feature>
<dbReference type="GO" id="GO:0006538">
    <property type="term" value="P:L-glutamate catabolic process"/>
    <property type="evidence" value="ECO:0007669"/>
    <property type="project" value="InterPro"/>
</dbReference>
<dbReference type="EMBL" id="CP021354">
    <property type="protein sequence ID" value="AWK74041.1"/>
    <property type="molecule type" value="Genomic_DNA"/>
</dbReference>
<dbReference type="InterPro" id="IPR028971">
    <property type="entry name" value="NAD-GDH_cat"/>
</dbReference>
<dbReference type="Pfam" id="PF21074">
    <property type="entry name" value="GDH_C"/>
    <property type="match status" value="2"/>
</dbReference>
<dbReference type="InterPro" id="IPR036291">
    <property type="entry name" value="NAD(P)-bd_dom_sf"/>
</dbReference>
<dbReference type="InterPro" id="IPR046346">
    <property type="entry name" value="Aminoacid_DH-like_N_sf"/>
</dbReference>
<dbReference type="SUPFAM" id="SSF51735">
    <property type="entry name" value="NAD(P)-binding Rossmann-fold domains"/>
    <property type="match status" value="1"/>
</dbReference>
<protein>
    <submittedName>
        <fullName evidence="4">Glutamate dehydrogenase</fullName>
    </submittedName>
</protein>
<dbReference type="KEGG" id="roz:CBI38_23275"/>
<dbReference type="Proteomes" id="UP000245711">
    <property type="component" value="Chromosome"/>
</dbReference>
<evidence type="ECO:0000259" key="3">
    <source>
        <dbReference type="Pfam" id="PF21074"/>
    </source>
</evidence>
<dbReference type="GO" id="GO:0004069">
    <property type="term" value="F:L-aspartate:2-oxoglutarate aminotransferase activity"/>
    <property type="evidence" value="ECO:0007669"/>
    <property type="project" value="InterPro"/>
</dbReference>
<dbReference type="RefSeq" id="WP_109332633.1">
    <property type="nucleotide sequence ID" value="NZ_CP021354.1"/>
</dbReference>
<dbReference type="Pfam" id="PF21078">
    <property type="entry name" value="GDH_HM3"/>
    <property type="match status" value="1"/>
</dbReference>
<organism evidence="4 5">
    <name type="scientific">Rhodococcus oxybenzonivorans</name>
    <dbReference type="NCBI Taxonomy" id="1990687"/>
    <lineage>
        <taxon>Bacteria</taxon>
        <taxon>Bacillati</taxon>
        <taxon>Actinomycetota</taxon>
        <taxon>Actinomycetes</taxon>
        <taxon>Mycobacteriales</taxon>
        <taxon>Nocardiaceae</taxon>
        <taxon>Rhodococcus</taxon>
    </lineage>
</organism>
<accession>A0A2S2BZH1</accession>
<dbReference type="Pfam" id="PF05088">
    <property type="entry name" value="Bac_GDH_CD"/>
    <property type="match status" value="1"/>
</dbReference>
<dbReference type="OrthoDB" id="9758052at2"/>
<dbReference type="PANTHER" id="PTHR43403:SF1">
    <property type="entry name" value="NAD-SPECIFIC GLUTAMATE DEHYDROGENASE"/>
    <property type="match status" value="1"/>
</dbReference>
<dbReference type="InterPro" id="IPR048381">
    <property type="entry name" value="GDH_C"/>
</dbReference>
<keyword evidence="5" id="KW-1185">Reference proteome</keyword>
<dbReference type="InterPro" id="IPR007780">
    <property type="entry name" value="NAD_Glu_DH_bac"/>
</dbReference>
<proteinExistence type="predicted"/>
<evidence type="ECO:0000313" key="5">
    <source>
        <dbReference type="Proteomes" id="UP000245711"/>
    </source>
</evidence>
<dbReference type="GO" id="GO:0004352">
    <property type="term" value="F:glutamate dehydrogenase (NAD+) activity"/>
    <property type="evidence" value="ECO:0007669"/>
    <property type="project" value="InterPro"/>
</dbReference>
<feature type="compositionally biased region" description="Polar residues" evidence="1">
    <location>
        <begin position="1"/>
        <end position="13"/>
    </location>
</feature>
<feature type="domain" description="NAD-specific glutamate dehydrogenase C-terminal" evidence="3">
    <location>
        <begin position="914"/>
        <end position="1051"/>
    </location>
</feature>
<dbReference type="AlphaFoldDB" id="A0A2S2BZH1"/>
<name>A0A2S2BZH1_9NOCA</name>
<dbReference type="Gene3D" id="3.40.50.720">
    <property type="entry name" value="NAD(P)-binding Rossmann-like Domain"/>
    <property type="match status" value="1"/>
</dbReference>
<evidence type="ECO:0000259" key="2">
    <source>
        <dbReference type="Pfam" id="PF05088"/>
    </source>
</evidence>